<dbReference type="Proteomes" id="UP000220797">
    <property type="component" value="Unassembled WGS sequence"/>
</dbReference>
<comment type="caution">
    <text evidence="1">The sequence shown here is derived from an EMBL/GenBank/DDBJ whole genome shotgun (WGS) entry which is preliminary data.</text>
</comment>
<dbReference type="EMBL" id="CVMV01000033">
    <property type="protein sequence ID" value="CRG95411.1"/>
    <property type="molecule type" value="Genomic_DNA"/>
</dbReference>
<evidence type="ECO:0000313" key="2">
    <source>
        <dbReference type="Proteomes" id="UP000220797"/>
    </source>
</evidence>
<accession>A0A1J1GSC3</accession>
<gene>
    <name evidence="1" type="ORF">PGAL8A_00018000</name>
</gene>
<reference evidence="1" key="1">
    <citation type="submission" date="2015-04" db="EMBL/GenBank/DDBJ databases">
        <authorList>
            <consortium name="Pathogen Informatics"/>
        </authorList>
    </citation>
    <scope>NUCLEOTIDE SEQUENCE [LARGE SCALE GENOMIC DNA]</scope>
    <source>
        <strain evidence="1">8A</strain>
    </source>
</reference>
<dbReference type="AlphaFoldDB" id="A0A1J1GSC3"/>
<dbReference type="OMA" id="MKDIMHI"/>
<dbReference type="VEuPathDB" id="PlasmoDB:PGAL8A_00018000"/>
<evidence type="ECO:0000313" key="1">
    <source>
        <dbReference type="EMBL" id="CRG95411.1"/>
    </source>
</evidence>
<protein>
    <submittedName>
        <fullName evidence="1">Uncharacterized protein</fullName>
    </submittedName>
</protein>
<dbReference type="OrthoDB" id="372660at2759"/>
<sequence length="822" mass="97826">MTEESKMNVKLKIDKEIPKSYKKVKDFDDNEYNKFLINIMEIKQNDDIKENKDFCKGKYDIITTDSISTTTDEISNIYHIENKGDEKERFVIHEEKNYSNTTNILEENTNKIEENNNNQNSDYVSINNITHKYNIKELNIYQDNNNSFLYNNSNNNIQNFINQENEINKNINDIDIAFCVNKKLNNVNLKNEYNTNYYIKNNIDDKIKKYENAMELTYKNENFVNHNLYSNNINNKYISNNINYINKNSNIIKHNLNNNNLNNLNKSYNTNVNIKNDVIHNNKINDKSSNLMNYFNENNKSINDIINLKNIRNIDNFSHFTYNDNNRIRRVNNKSETMNNINTIKSIRSVNNLNNISNMNDLTVVNNMNNFNCENNNMYFLNMKFNKNTENDKIRSNTNISKDILEKSHNNLKNSQIKQDKINHINKNEDKLKFLKNNSVAKKNVDIKDSMNCVIQMNNVNDANKNNYELKNTSILSNNLVDKLKNIDVDHKNNKNQFITKKEMIFIKDNKNNNELYSSSINLKDANNNKNAIKKISKRKKDLNNNSYKKLNDENYKIIKSLIQKKNIINNKYINAIPKYDLKDFSQNNKCIEKEYKELLHLEQNAEVQKVINNKKKIILTKFELKIFLLNTIKAIGIVLKNWKLKKFGLYFWFHIKCIENELDLSFYINIFNFLFEIITGRSIYCQSNDINNIVKLFKEFIIYDCKNIFKKSVKILNKYAKKNSSNFSIFENNEDIIKLNKSLLLNEDELNTNNKKNNFYDYLFNTMKETNDFFEKNGQEDMYFYNIFANFNELNYNEIFNFYIFYNNELNKSKKLLNDNV</sequence>
<proteinExistence type="predicted"/>
<keyword evidence="2" id="KW-1185">Reference proteome</keyword>
<name>A0A1J1GSC3_PLAGA</name>
<organism evidence="1 2">
    <name type="scientific">Plasmodium gallinaceum</name>
    <dbReference type="NCBI Taxonomy" id="5849"/>
    <lineage>
        <taxon>Eukaryota</taxon>
        <taxon>Sar</taxon>
        <taxon>Alveolata</taxon>
        <taxon>Apicomplexa</taxon>
        <taxon>Aconoidasida</taxon>
        <taxon>Haemosporida</taxon>
        <taxon>Plasmodiidae</taxon>
        <taxon>Plasmodium</taxon>
        <taxon>Plasmodium (Haemamoeba)</taxon>
    </lineage>
</organism>
<dbReference type="RefSeq" id="XP_028528222.1">
    <property type="nucleotide sequence ID" value="XM_028671584.1"/>
</dbReference>
<dbReference type="GeneID" id="39728702"/>